<evidence type="ECO:0000256" key="1">
    <source>
        <dbReference type="ARBA" id="ARBA00001970"/>
    </source>
</evidence>
<evidence type="ECO:0000256" key="3">
    <source>
        <dbReference type="ARBA" id="ARBA00022617"/>
    </source>
</evidence>
<evidence type="ECO:0000256" key="9">
    <source>
        <dbReference type="SAM" id="Phobius"/>
    </source>
</evidence>
<dbReference type="InterPro" id="IPR036851">
    <property type="entry name" value="Chloroperoxidase-like_sf"/>
</dbReference>
<gene>
    <name evidence="11" type="ORF">BDV98DRAFT_116164</name>
</gene>
<dbReference type="STRING" id="1884261.A0A5C3QFS7"/>
<feature type="compositionally biased region" description="Polar residues" evidence="8">
    <location>
        <begin position="170"/>
        <end position="192"/>
    </location>
</feature>
<comment type="similarity">
    <text evidence="7">Belongs to the chloroperoxidase family.</text>
</comment>
<evidence type="ECO:0000256" key="8">
    <source>
        <dbReference type="SAM" id="MobiDB-lite"/>
    </source>
</evidence>
<dbReference type="AlphaFoldDB" id="A0A5C3QFS7"/>
<evidence type="ECO:0000256" key="6">
    <source>
        <dbReference type="ARBA" id="ARBA00023004"/>
    </source>
</evidence>
<keyword evidence="6" id="KW-0408">Iron</keyword>
<dbReference type="Gene3D" id="1.10.489.10">
    <property type="entry name" value="Chloroperoxidase-like"/>
    <property type="match status" value="2"/>
</dbReference>
<evidence type="ECO:0000259" key="10">
    <source>
        <dbReference type="PROSITE" id="PS51405"/>
    </source>
</evidence>
<sequence length="341" mass="37054">MAPEAHSHASAATACPFAHSGKPSPHGWCPAQATDSRSPCPAINSMANHGYISRDGRSISTWQLIRALKRVYALTWPFATFLVVVGLIIIGHYNLFRGVDLIELARHGRVEHNASLVHDDALTEAADADGEKKIIMAPTNVNQDLVEQMFSDPLLYANCTPSFDNDHDVTPSSEPSSAGSDTTLDGASSSGSLTASVADEDMFARKQAEFETDLCIPTMDFADLARHRVRRQAECGPTGKIHQEIARGEMAIILNAWGVDRLGKLPLPTPSTRPKLGAPVSWLREWLGSERLPEEWFDSLESGAERRVTGLMDTVKMSKSIKLRAEQIVADAAAAANKESK</sequence>
<dbReference type="PANTHER" id="PTHR33577">
    <property type="entry name" value="STERIGMATOCYSTIN BIOSYNTHESIS PEROXIDASE STCC-RELATED"/>
    <property type="match status" value="1"/>
</dbReference>
<protein>
    <recommendedName>
        <fullName evidence="10">Heme haloperoxidase family profile domain-containing protein</fullName>
    </recommendedName>
</protein>
<evidence type="ECO:0000256" key="4">
    <source>
        <dbReference type="ARBA" id="ARBA00022723"/>
    </source>
</evidence>
<keyword evidence="9" id="KW-1133">Transmembrane helix</keyword>
<evidence type="ECO:0000313" key="11">
    <source>
        <dbReference type="EMBL" id="TFL00010.1"/>
    </source>
</evidence>
<keyword evidence="3" id="KW-0349">Heme</keyword>
<evidence type="ECO:0000256" key="7">
    <source>
        <dbReference type="ARBA" id="ARBA00025795"/>
    </source>
</evidence>
<dbReference type="GO" id="GO:0004601">
    <property type="term" value="F:peroxidase activity"/>
    <property type="evidence" value="ECO:0007669"/>
    <property type="project" value="UniProtKB-KW"/>
</dbReference>
<feature type="transmembrane region" description="Helical" evidence="9">
    <location>
        <begin position="71"/>
        <end position="93"/>
    </location>
</feature>
<name>A0A5C3QFS7_9AGAR</name>
<keyword evidence="12" id="KW-1185">Reference proteome</keyword>
<dbReference type="OrthoDB" id="407298at2759"/>
<evidence type="ECO:0000256" key="2">
    <source>
        <dbReference type="ARBA" id="ARBA00022559"/>
    </source>
</evidence>
<dbReference type="PANTHER" id="PTHR33577:SF9">
    <property type="entry name" value="PEROXIDASE STCC"/>
    <property type="match status" value="1"/>
</dbReference>
<dbReference type="Pfam" id="PF01328">
    <property type="entry name" value="Peroxidase_2"/>
    <property type="match status" value="1"/>
</dbReference>
<dbReference type="InterPro" id="IPR000028">
    <property type="entry name" value="Chloroperoxidase"/>
</dbReference>
<proteinExistence type="inferred from homology"/>
<comment type="cofactor">
    <cofactor evidence="1">
        <name>heme b</name>
        <dbReference type="ChEBI" id="CHEBI:60344"/>
    </cofactor>
</comment>
<evidence type="ECO:0000313" key="12">
    <source>
        <dbReference type="Proteomes" id="UP000305067"/>
    </source>
</evidence>
<dbReference type="SUPFAM" id="SSF47571">
    <property type="entry name" value="Cloroperoxidase"/>
    <property type="match status" value="1"/>
</dbReference>
<keyword evidence="5" id="KW-0560">Oxidoreductase</keyword>
<keyword evidence="2" id="KW-0575">Peroxidase</keyword>
<reference evidence="11 12" key="1">
    <citation type="journal article" date="2019" name="Nat. Ecol. Evol.">
        <title>Megaphylogeny resolves global patterns of mushroom evolution.</title>
        <authorList>
            <person name="Varga T."/>
            <person name="Krizsan K."/>
            <person name="Foldi C."/>
            <person name="Dima B."/>
            <person name="Sanchez-Garcia M."/>
            <person name="Sanchez-Ramirez S."/>
            <person name="Szollosi G.J."/>
            <person name="Szarkandi J.G."/>
            <person name="Papp V."/>
            <person name="Albert L."/>
            <person name="Andreopoulos W."/>
            <person name="Angelini C."/>
            <person name="Antonin V."/>
            <person name="Barry K.W."/>
            <person name="Bougher N.L."/>
            <person name="Buchanan P."/>
            <person name="Buyck B."/>
            <person name="Bense V."/>
            <person name="Catcheside P."/>
            <person name="Chovatia M."/>
            <person name="Cooper J."/>
            <person name="Damon W."/>
            <person name="Desjardin D."/>
            <person name="Finy P."/>
            <person name="Geml J."/>
            <person name="Haridas S."/>
            <person name="Hughes K."/>
            <person name="Justo A."/>
            <person name="Karasinski D."/>
            <person name="Kautmanova I."/>
            <person name="Kiss B."/>
            <person name="Kocsube S."/>
            <person name="Kotiranta H."/>
            <person name="LaButti K.M."/>
            <person name="Lechner B.E."/>
            <person name="Liimatainen K."/>
            <person name="Lipzen A."/>
            <person name="Lukacs Z."/>
            <person name="Mihaltcheva S."/>
            <person name="Morgado L.N."/>
            <person name="Niskanen T."/>
            <person name="Noordeloos M.E."/>
            <person name="Ohm R.A."/>
            <person name="Ortiz-Santana B."/>
            <person name="Ovrebo C."/>
            <person name="Racz N."/>
            <person name="Riley R."/>
            <person name="Savchenko A."/>
            <person name="Shiryaev A."/>
            <person name="Soop K."/>
            <person name="Spirin V."/>
            <person name="Szebenyi C."/>
            <person name="Tomsovsky M."/>
            <person name="Tulloss R.E."/>
            <person name="Uehling J."/>
            <person name="Grigoriev I.V."/>
            <person name="Vagvolgyi C."/>
            <person name="Papp T."/>
            <person name="Martin F.M."/>
            <person name="Miettinen O."/>
            <person name="Hibbett D.S."/>
            <person name="Nagy L.G."/>
        </authorList>
    </citation>
    <scope>NUCLEOTIDE SEQUENCE [LARGE SCALE GENOMIC DNA]</scope>
    <source>
        <strain evidence="11 12">CBS 309.79</strain>
    </source>
</reference>
<keyword evidence="9" id="KW-0812">Transmembrane</keyword>
<feature type="domain" description="Heme haloperoxidase family profile" evidence="10">
    <location>
        <begin position="24"/>
        <end position="316"/>
    </location>
</feature>
<feature type="region of interest" description="Disordered" evidence="8">
    <location>
        <begin position="165"/>
        <end position="192"/>
    </location>
</feature>
<dbReference type="Proteomes" id="UP000305067">
    <property type="component" value="Unassembled WGS sequence"/>
</dbReference>
<accession>A0A5C3QFS7</accession>
<keyword evidence="9" id="KW-0472">Membrane</keyword>
<dbReference type="PROSITE" id="PS51405">
    <property type="entry name" value="HEME_HALOPEROXIDASE"/>
    <property type="match status" value="1"/>
</dbReference>
<dbReference type="GO" id="GO:0046872">
    <property type="term" value="F:metal ion binding"/>
    <property type="evidence" value="ECO:0007669"/>
    <property type="project" value="UniProtKB-KW"/>
</dbReference>
<keyword evidence="4" id="KW-0479">Metal-binding</keyword>
<evidence type="ECO:0000256" key="5">
    <source>
        <dbReference type="ARBA" id="ARBA00023002"/>
    </source>
</evidence>
<dbReference type="EMBL" id="ML178830">
    <property type="protein sequence ID" value="TFL00010.1"/>
    <property type="molecule type" value="Genomic_DNA"/>
</dbReference>
<organism evidence="11 12">
    <name type="scientific">Pterulicium gracile</name>
    <dbReference type="NCBI Taxonomy" id="1884261"/>
    <lineage>
        <taxon>Eukaryota</taxon>
        <taxon>Fungi</taxon>
        <taxon>Dikarya</taxon>
        <taxon>Basidiomycota</taxon>
        <taxon>Agaricomycotina</taxon>
        <taxon>Agaricomycetes</taxon>
        <taxon>Agaricomycetidae</taxon>
        <taxon>Agaricales</taxon>
        <taxon>Pleurotineae</taxon>
        <taxon>Pterulaceae</taxon>
        <taxon>Pterulicium</taxon>
    </lineage>
</organism>